<accession>A0A9Q9I9N5</accession>
<organism evidence="1 2">
    <name type="scientific">Dactylosporangium aurantiacum</name>
    <dbReference type="NCBI Taxonomy" id="35754"/>
    <lineage>
        <taxon>Bacteria</taxon>
        <taxon>Bacillati</taxon>
        <taxon>Actinomycetota</taxon>
        <taxon>Actinomycetes</taxon>
        <taxon>Micromonosporales</taxon>
        <taxon>Micromonosporaceae</taxon>
        <taxon>Dactylosporangium</taxon>
    </lineage>
</organism>
<dbReference type="Gene3D" id="2.60.120.200">
    <property type="match status" value="1"/>
</dbReference>
<dbReference type="OrthoDB" id="9815928at2"/>
<proteinExistence type="predicted"/>
<gene>
    <name evidence="1" type="ORF">Daura_34165</name>
</gene>
<dbReference type="InterPro" id="IPR028994">
    <property type="entry name" value="Integrin_alpha_N"/>
</dbReference>
<dbReference type="AlphaFoldDB" id="A0A9Q9I9N5"/>
<evidence type="ECO:0008006" key="3">
    <source>
        <dbReference type="Google" id="ProtNLM"/>
    </source>
</evidence>
<dbReference type="SUPFAM" id="SSF69318">
    <property type="entry name" value="Integrin alpha N-terminal domain"/>
    <property type="match status" value="1"/>
</dbReference>
<reference evidence="1" key="1">
    <citation type="submission" date="2021-04" db="EMBL/GenBank/DDBJ databases">
        <title>Dactylosporangium aurantiacum NRRL B-8018 full assembly.</title>
        <authorList>
            <person name="Hartkoorn R.C."/>
            <person name="Beaudoing E."/>
            <person name="Hot D."/>
        </authorList>
    </citation>
    <scope>NUCLEOTIDE SEQUENCE</scope>
    <source>
        <strain evidence="1">NRRL B-8018</strain>
    </source>
</reference>
<sequence length="194" mass="20535">MPAAMWNATGPLAIGRGMTTGNQVDFLYGDIDEVMVHTGALNNQEISGDFTGDGKADQVFMREDGPVGFHIFTLAGTDSGLLPPAQWYGLGPSATNADPRRVTNRVADFGGDGKADVVAYYDAGSGRRLWQWTSNGRSGPAAPSLWMDSTTCTGCATAMNSWADRSFVTGNVDGDTDTDLLAIRTTPAGQQFTL</sequence>
<evidence type="ECO:0000313" key="1">
    <source>
        <dbReference type="EMBL" id="UWZ51751.1"/>
    </source>
</evidence>
<dbReference type="Proteomes" id="UP001058003">
    <property type="component" value="Chromosome"/>
</dbReference>
<dbReference type="Gene3D" id="2.40.128.340">
    <property type="match status" value="1"/>
</dbReference>
<evidence type="ECO:0000313" key="2">
    <source>
        <dbReference type="Proteomes" id="UP001058003"/>
    </source>
</evidence>
<protein>
    <recommendedName>
        <fullName evidence="3">VCBS repeat-containing protein</fullName>
    </recommendedName>
</protein>
<dbReference type="KEGG" id="daur:Daura_34165"/>
<dbReference type="EMBL" id="CP073767">
    <property type="protein sequence ID" value="UWZ51751.1"/>
    <property type="molecule type" value="Genomic_DNA"/>
</dbReference>
<keyword evidence="2" id="KW-1185">Reference proteome</keyword>
<name>A0A9Q9I9N5_9ACTN</name>